<feature type="compositionally biased region" description="Polar residues" evidence="1">
    <location>
        <begin position="320"/>
        <end position="332"/>
    </location>
</feature>
<sequence>MTASAKEAYAWHTLTTLSEPGFSTDMWIGNSCQTDPGHLAVAYAPRDFTNSEQLMERGAFTAIVNLDDGSVKKLPLNASLAYFDPTCDTTAHSATFTQLDGDKTRLTTVDDSGKQTSKVAVNAEITSATTAGGKLVGATGNQLVSISDDGQLSTLAKGTWTPYDIHADLSGGIDFVDQGRNQQAAKRYAAGKVTAFATSPLNKIALQQSANGTVFLTGSPMSSTALPKGMAKAGVSPDAVLSSTGMLAVNTVTAPGVAARVKQPIGTLRPEDTATTPVEITATVPATGKTAQFAAQQTDTAGRGIGNAASPSLASAGSSRMNPNDSPGSTSHDTTDPDRWCAVARNDPNIQALQPTSNQVEWAVDMAVRGDLHSGYLTQGDWRSQEGSGAVDPQGMFPQPALTGGGRVPAQVVLGILAQESNLWQAEGGAIPGQTSSPLTSQNGFYGHPSATGTAYWQIDWTKSDCGYGIGQITDGMRVPAHPKPGETELPYNQQLAIALDYTVNIAKAVELISDKWNEIHTSGQTIKINNDDPSKIENWFAAVWNYNEGFNAPGSDPSGNWGLGWYGNPANPIYPANRNPFMDTSVDPNANHDAAHPQDWPYQEKVMGWAGWSQDTGWSFDDTGKQQQKGDPGYSTMGFNPAWWNGDATTAPANRSAVKPPLATFCTTTDNACDVNNPPPCETQHLKNCDVQHWWHSSATWKSDCNLSCGNESIKYQTLRSELGRGHGGIGDPACNTAPLPSGSLIVDSVPASVPTYRSGCSKITQNDGSFTFTFLADSGGNYEARGDLHQIGGGYNAHYWYAHTRDTDTGVGDLNSTTTWYDPSTGTFSKDPSAIAQFISTPILPDGNMAITGDWKLNNKISGWRRVWVHVPDTGSTAQQEIYTIHTGSSTTNRVINAHDRINDWISLGAINFTPGSDWQGVTLTNYAFGATADNTIAWDAVAFSPLPGKPTDMVTQVGDSYASGTGVGQYYTNSDTGPHIANGDPKPSDFDACLRSSRSWSRQVVLPGTSTSVGDREDQSDDTMDYHSVACSGATTTQATQKGQEGEIPQLYSGFINPDTTLVDMTIGGDDAGFTSVLTACATTGCPADATVKGQINTAAQNAADFVARVHALAPNARIIDMGYPVLFDTQVSTCTSIGLGTSEVITIHDWGQYMNTQLSNAIGSLNTSGKAKFYDPSGEWNGHLICDSNEGLHELTKAPSSDIASDPKFTLPFTSSMESFHPNELGAEAYAKALHDALS</sequence>
<dbReference type="Proteomes" id="UP001057702">
    <property type="component" value="Unassembled WGS sequence"/>
</dbReference>
<reference evidence="2" key="1">
    <citation type="submission" date="2022-06" db="EMBL/GenBank/DDBJ databases">
        <title>Draft genome sequence of Streptomyces sp. RB6PN25 isolated from peat swamp forest in Thailand.</title>
        <authorList>
            <person name="Duangmal K."/>
            <person name="Klaysubun C."/>
        </authorList>
    </citation>
    <scope>NUCLEOTIDE SEQUENCE</scope>
    <source>
        <strain evidence="2">RB6PN25</strain>
    </source>
</reference>
<dbReference type="EMBL" id="JANFNG010000028">
    <property type="protein sequence ID" value="MCQ4083995.1"/>
    <property type="molecule type" value="Genomic_DNA"/>
</dbReference>
<dbReference type="InterPro" id="IPR037460">
    <property type="entry name" value="SEST-like"/>
</dbReference>
<dbReference type="PANTHER" id="PTHR37981">
    <property type="entry name" value="LIPASE 2"/>
    <property type="match status" value="1"/>
</dbReference>
<proteinExistence type="predicted"/>
<organism evidence="2 3">
    <name type="scientific">Streptomyces humicola</name>
    <dbReference type="NCBI Taxonomy" id="2953240"/>
    <lineage>
        <taxon>Bacteria</taxon>
        <taxon>Bacillati</taxon>
        <taxon>Actinomycetota</taxon>
        <taxon>Actinomycetes</taxon>
        <taxon>Kitasatosporales</taxon>
        <taxon>Streptomycetaceae</taxon>
        <taxon>Streptomyces</taxon>
    </lineage>
</organism>
<dbReference type="GO" id="GO:0016787">
    <property type="term" value="F:hydrolase activity"/>
    <property type="evidence" value="ECO:0007669"/>
    <property type="project" value="UniProtKB-KW"/>
</dbReference>
<dbReference type="SUPFAM" id="SSF52266">
    <property type="entry name" value="SGNH hydrolase"/>
    <property type="match status" value="1"/>
</dbReference>
<dbReference type="InterPro" id="IPR036514">
    <property type="entry name" value="SGNH_hydro_sf"/>
</dbReference>
<name>A0ABT1Q3S0_9ACTN</name>
<protein>
    <submittedName>
        <fullName evidence="2">SGNH/GDSL hydrolase family protein</fullName>
    </submittedName>
</protein>
<comment type="caution">
    <text evidence="2">The sequence shown here is derived from an EMBL/GenBank/DDBJ whole genome shotgun (WGS) entry which is preliminary data.</text>
</comment>
<feature type="compositionally biased region" description="Low complexity" evidence="1">
    <location>
        <begin position="308"/>
        <end position="319"/>
    </location>
</feature>
<feature type="region of interest" description="Disordered" evidence="1">
    <location>
        <begin position="302"/>
        <end position="339"/>
    </location>
</feature>
<keyword evidence="2" id="KW-0378">Hydrolase</keyword>
<evidence type="ECO:0000256" key="1">
    <source>
        <dbReference type="SAM" id="MobiDB-lite"/>
    </source>
</evidence>
<accession>A0ABT1Q3S0</accession>
<dbReference type="PANTHER" id="PTHR37981:SF1">
    <property type="entry name" value="SGNH HYDROLASE-TYPE ESTERASE DOMAIN-CONTAINING PROTEIN"/>
    <property type="match status" value="1"/>
</dbReference>
<dbReference type="Gene3D" id="3.40.50.1110">
    <property type="entry name" value="SGNH hydrolase"/>
    <property type="match status" value="1"/>
</dbReference>
<dbReference type="CDD" id="cd01823">
    <property type="entry name" value="SEST_like"/>
    <property type="match status" value="1"/>
</dbReference>
<gene>
    <name evidence="2" type="ORF">NGB36_26260</name>
</gene>
<keyword evidence="3" id="KW-1185">Reference proteome</keyword>
<evidence type="ECO:0000313" key="2">
    <source>
        <dbReference type="EMBL" id="MCQ4083995.1"/>
    </source>
</evidence>
<evidence type="ECO:0000313" key="3">
    <source>
        <dbReference type="Proteomes" id="UP001057702"/>
    </source>
</evidence>